<keyword evidence="2" id="KW-1185">Reference proteome</keyword>
<dbReference type="InterPro" id="IPR008928">
    <property type="entry name" value="6-hairpin_glycosidase_sf"/>
</dbReference>
<protein>
    <submittedName>
        <fullName evidence="1">Uncharacterized protein</fullName>
    </submittedName>
</protein>
<organism evidence="1 2">
    <name type="scientific">Nocardioides panacihumi</name>
    <dbReference type="NCBI Taxonomy" id="400774"/>
    <lineage>
        <taxon>Bacteria</taxon>
        <taxon>Bacillati</taxon>
        <taxon>Actinomycetota</taxon>
        <taxon>Actinomycetes</taxon>
        <taxon>Propionibacteriales</taxon>
        <taxon>Nocardioidaceae</taxon>
        <taxon>Nocardioides</taxon>
    </lineage>
</organism>
<evidence type="ECO:0000313" key="2">
    <source>
        <dbReference type="Proteomes" id="UP001500571"/>
    </source>
</evidence>
<comment type="caution">
    <text evidence="1">The sequence shown here is derived from an EMBL/GenBank/DDBJ whole genome shotgun (WGS) entry which is preliminary data.</text>
</comment>
<proteinExistence type="predicted"/>
<reference evidence="1 2" key="1">
    <citation type="journal article" date="2019" name="Int. J. Syst. Evol. Microbiol.">
        <title>The Global Catalogue of Microorganisms (GCM) 10K type strain sequencing project: providing services to taxonomists for standard genome sequencing and annotation.</title>
        <authorList>
            <consortium name="The Broad Institute Genomics Platform"/>
            <consortium name="The Broad Institute Genome Sequencing Center for Infectious Disease"/>
            <person name="Wu L."/>
            <person name="Ma J."/>
        </authorList>
    </citation>
    <scope>NUCLEOTIDE SEQUENCE [LARGE SCALE GENOMIC DNA]</scope>
    <source>
        <strain evidence="1 2">JCM 15309</strain>
    </source>
</reference>
<accession>A0ABN2RIF4</accession>
<dbReference type="Proteomes" id="UP001500571">
    <property type="component" value="Unassembled WGS sequence"/>
</dbReference>
<evidence type="ECO:0000313" key="1">
    <source>
        <dbReference type="EMBL" id="GAA1969503.1"/>
    </source>
</evidence>
<sequence>MSAPTAETGALTRSDVMSAVDVTVRGEVERLTALAVAGLPHAYYPATGEFAQTVRGVTRPDGVALQREGVNLRYAAMAALGLARTSDEAQRSVLAGRTAGEIVRLAAERAETSADPGAVALAVWAVAEVENDSVDTLVARLRGFLDGRALPTVDAAWILTAAVAASSYADTSDVVASATRLLASHAGRSGLFPHTLPASAQARWRAHVGSFADQVYPLQAFARASVLTGDRSLLERANTIARRLCDVQGAAGQWWWHYDSRDGSVVEAFPVYSVHQHAMAPMVLFDLWEAGGDDHRARIARGLGWLNRHPEVVDELVSERHHLVWRKVGRREPPKAARAIGALSTSLKQGLHVPGLDRLMPAGVVDRECRPYELGWLLYAWLSPAKAAADD</sequence>
<name>A0ABN2RIF4_9ACTN</name>
<dbReference type="EMBL" id="BAAAPB010000004">
    <property type="protein sequence ID" value="GAA1969503.1"/>
    <property type="molecule type" value="Genomic_DNA"/>
</dbReference>
<gene>
    <name evidence="1" type="ORF">GCM10009798_32620</name>
</gene>
<dbReference type="RefSeq" id="WP_344046593.1">
    <property type="nucleotide sequence ID" value="NZ_BAAAPB010000004.1"/>
</dbReference>
<dbReference type="SUPFAM" id="SSF48208">
    <property type="entry name" value="Six-hairpin glycosidases"/>
    <property type="match status" value="1"/>
</dbReference>